<name>A0A0F8WP17_9ZZZZ</name>
<comment type="caution">
    <text evidence="1">The sequence shown here is derived from an EMBL/GenBank/DDBJ whole genome shotgun (WGS) entry which is preliminary data.</text>
</comment>
<accession>A0A0F8WP17</accession>
<dbReference type="AlphaFoldDB" id="A0A0F8WP17"/>
<protein>
    <submittedName>
        <fullName evidence="1">Uncharacterized protein</fullName>
    </submittedName>
</protein>
<feature type="non-terminal residue" evidence="1">
    <location>
        <position position="1"/>
    </location>
</feature>
<proteinExistence type="predicted"/>
<gene>
    <name evidence="1" type="ORF">LCGC14_3129080</name>
</gene>
<reference evidence="1" key="1">
    <citation type="journal article" date="2015" name="Nature">
        <title>Complex archaea that bridge the gap between prokaryotes and eukaryotes.</title>
        <authorList>
            <person name="Spang A."/>
            <person name="Saw J.H."/>
            <person name="Jorgensen S.L."/>
            <person name="Zaremba-Niedzwiedzka K."/>
            <person name="Martijn J."/>
            <person name="Lind A.E."/>
            <person name="van Eijk R."/>
            <person name="Schleper C."/>
            <person name="Guy L."/>
            <person name="Ettema T.J."/>
        </authorList>
    </citation>
    <scope>NUCLEOTIDE SEQUENCE</scope>
</reference>
<sequence length="31" mass="3314">TGMCYMIDSEPQMGIVLNRLGGVVVVFELAA</sequence>
<dbReference type="EMBL" id="LAZR01068228">
    <property type="protein sequence ID" value="KKK50035.1"/>
    <property type="molecule type" value="Genomic_DNA"/>
</dbReference>
<organism evidence="1">
    <name type="scientific">marine sediment metagenome</name>
    <dbReference type="NCBI Taxonomy" id="412755"/>
    <lineage>
        <taxon>unclassified sequences</taxon>
        <taxon>metagenomes</taxon>
        <taxon>ecological metagenomes</taxon>
    </lineage>
</organism>
<evidence type="ECO:0000313" key="1">
    <source>
        <dbReference type="EMBL" id="KKK50035.1"/>
    </source>
</evidence>